<dbReference type="GO" id="GO:0071944">
    <property type="term" value="C:cell periphery"/>
    <property type="evidence" value="ECO:0007669"/>
    <property type="project" value="UniProtKB-ARBA"/>
</dbReference>
<organism evidence="6">
    <name type="scientific">Corethrella appendiculata</name>
    <dbReference type="NCBI Taxonomy" id="1370023"/>
    <lineage>
        <taxon>Eukaryota</taxon>
        <taxon>Metazoa</taxon>
        <taxon>Ecdysozoa</taxon>
        <taxon>Arthropoda</taxon>
        <taxon>Hexapoda</taxon>
        <taxon>Insecta</taxon>
        <taxon>Pterygota</taxon>
        <taxon>Neoptera</taxon>
        <taxon>Endopterygota</taxon>
        <taxon>Diptera</taxon>
        <taxon>Nematocera</taxon>
        <taxon>Culicoidea</taxon>
        <taxon>Chaoboridae</taxon>
        <taxon>Corethrella</taxon>
    </lineage>
</organism>
<dbReference type="AlphaFoldDB" id="U5ER79"/>
<dbReference type="InterPro" id="IPR050328">
    <property type="entry name" value="Dev_Immune_Receptor"/>
</dbReference>
<dbReference type="SUPFAM" id="SSF52058">
    <property type="entry name" value="L domain-like"/>
    <property type="match status" value="1"/>
</dbReference>
<evidence type="ECO:0000256" key="1">
    <source>
        <dbReference type="ARBA" id="ARBA00022614"/>
    </source>
</evidence>
<sequence>YETIENICDKCSCSTPTIVNDDAGGEAGTIVEDGYFLLDCTQKKLQHLLADWPSSFGKNHTGREFVFSMSGNDIHRLQQLPKTDALLLFSCRHCKLSDIESAVFVDTPNIIRLDLSWNHLNGDVLRADIFRGRYNENEYEPIALEELDLTHNSIQTLDRNMFEHTPNLRWLSLAHNPLDMSNELTESAIASIKNMEHLDLSYTNLTNLPDNLIKNMPHLRELLLHGNLLAKVPESLALVGKGLRSLYLGENPITEFTDENFLGLNQVAHLNISGMLELEAVLPGTFSHLNSLEVLICHRNPKLRRFDIDSLRGLKSLRELDISHNALTTFESDVDEFNLTTINNENKDFSNLHSLKLEGNPWNCECNLYKTLLLLENYEIGHFHSDDEARCSNPYDLSGTLLTDLVLLPLCSTYTRKPLKIPIYEAPPFLRPRSLILSVLSVTVVIVIGVLIGFTIVCVKKKLRKTEFGFTSPVRYSTVRNSTTSSVIQA</sequence>
<evidence type="ECO:0000256" key="2">
    <source>
        <dbReference type="ARBA" id="ARBA00022729"/>
    </source>
</evidence>
<dbReference type="PANTHER" id="PTHR24373:SF393">
    <property type="entry name" value="PROTEIN SLIT-LIKE PROTEIN"/>
    <property type="match status" value="1"/>
</dbReference>
<dbReference type="Gene3D" id="3.80.10.10">
    <property type="entry name" value="Ribonuclease Inhibitor"/>
    <property type="match status" value="2"/>
</dbReference>
<dbReference type="EMBL" id="GANO01003862">
    <property type="protein sequence ID" value="JAB56009.1"/>
    <property type="molecule type" value="mRNA"/>
</dbReference>
<protein>
    <submittedName>
        <fullName evidence="6">Putative integral to membrane</fullName>
    </submittedName>
</protein>
<evidence type="ECO:0000256" key="3">
    <source>
        <dbReference type="ARBA" id="ARBA00022737"/>
    </source>
</evidence>
<evidence type="ECO:0000313" key="6">
    <source>
        <dbReference type="EMBL" id="JAB56009.1"/>
    </source>
</evidence>
<dbReference type="PANTHER" id="PTHR24373">
    <property type="entry name" value="SLIT RELATED LEUCINE-RICH REPEAT NEURONAL PROTEIN"/>
    <property type="match status" value="1"/>
</dbReference>
<keyword evidence="4" id="KW-0472">Membrane</keyword>
<name>U5ER79_9DIPT</name>
<keyword evidence="3" id="KW-0677">Repeat</keyword>
<proteinExistence type="evidence at transcript level"/>
<dbReference type="InterPro" id="IPR000483">
    <property type="entry name" value="Cys-rich_flank_reg_C"/>
</dbReference>
<dbReference type="PROSITE" id="PS51450">
    <property type="entry name" value="LRR"/>
    <property type="match status" value="1"/>
</dbReference>
<dbReference type="Pfam" id="PF13855">
    <property type="entry name" value="LRR_8"/>
    <property type="match status" value="2"/>
</dbReference>
<keyword evidence="4" id="KW-1133">Transmembrane helix</keyword>
<keyword evidence="2" id="KW-0732">Signal</keyword>
<accession>U5ER79</accession>
<dbReference type="InterPro" id="IPR001611">
    <property type="entry name" value="Leu-rich_rpt"/>
</dbReference>
<feature type="domain" description="LRRCT" evidence="5">
    <location>
        <begin position="360"/>
        <end position="412"/>
    </location>
</feature>
<reference evidence="6" key="1">
    <citation type="journal article" date="2014" name="Insect Biochem. Mol. Biol.">
        <title>An insight into the sialome of the frog biting fly, Corethrella appendiculata.</title>
        <authorList>
            <person name="Ribeiro J.M.C."/>
            <person name="Chagas A.C."/>
            <person name="Pham V.M."/>
            <person name="Lounibos L.P."/>
            <person name="Calvo E."/>
        </authorList>
    </citation>
    <scope>NUCLEOTIDE SEQUENCE</scope>
    <source>
        <tissue evidence="6">Salivary glands</tissue>
    </source>
</reference>
<dbReference type="InterPro" id="IPR003591">
    <property type="entry name" value="Leu-rich_rpt_typical-subtyp"/>
</dbReference>
<keyword evidence="1" id="KW-0433">Leucine-rich repeat</keyword>
<dbReference type="SMART" id="SM00082">
    <property type="entry name" value="LRRCT"/>
    <property type="match status" value="1"/>
</dbReference>
<feature type="transmembrane region" description="Helical" evidence="4">
    <location>
        <begin position="435"/>
        <end position="459"/>
    </location>
</feature>
<evidence type="ECO:0000259" key="5">
    <source>
        <dbReference type="SMART" id="SM00082"/>
    </source>
</evidence>
<feature type="non-terminal residue" evidence="6">
    <location>
        <position position="1"/>
    </location>
</feature>
<evidence type="ECO:0000256" key="4">
    <source>
        <dbReference type="SAM" id="Phobius"/>
    </source>
</evidence>
<dbReference type="PRINTS" id="PR00019">
    <property type="entry name" value="LEURICHRPT"/>
</dbReference>
<keyword evidence="4" id="KW-0812">Transmembrane</keyword>
<dbReference type="SMART" id="SM00369">
    <property type="entry name" value="LRR_TYP"/>
    <property type="match status" value="6"/>
</dbReference>
<dbReference type="InterPro" id="IPR032675">
    <property type="entry name" value="LRR_dom_sf"/>
</dbReference>